<reference evidence="1 2" key="1">
    <citation type="submission" date="2023-07" db="EMBL/GenBank/DDBJ databases">
        <authorList>
            <person name="Girao M."/>
            <person name="Carvalho M.F."/>
        </authorList>
    </citation>
    <scope>NUCLEOTIDE SEQUENCE [LARGE SCALE GENOMIC DNA]</scope>
    <source>
        <strain evidence="1 2">YIM65754</strain>
    </source>
</reference>
<sequence>MRAALVYFDQDPLFPTHESTATARHLGSNTEVVTVANAGHAGLLTRPIVALIELLARLHSG</sequence>
<dbReference type="SUPFAM" id="SSF53474">
    <property type="entry name" value="alpha/beta-Hydrolases"/>
    <property type="match status" value="1"/>
</dbReference>
<dbReference type="Gene3D" id="3.40.50.1820">
    <property type="entry name" value="alpha/beta hydrolase"/>
    <property type="match status" value="1"/>
</dbReference>
<organism evidence="1 2">
    <name type="scientific">Rhodococcus artemisiae</name>
    <dbReference type="NCBI Taxonomy" id="714159"/>
    <lineage>
        <taxon>Bacteria</taxon>
        <taxon>Bacillati</taxon>
        <taxon>Actinomycetota</taxon>
        <taxon>Actinomycetes</taxon>
        <taxon>Mycobacteriales</taxon>
        <taxon>Nocardiaceae</taxon>
        <taxon>Rhodococcus</taxon>
    </lineage>
</organism>
<dbReference type="Proteomes" id="UP001336020">
    <property type="component" value="Unassembled WGS sequence"/>
</dbReference>
<dbReference type="EMBL" id="JAUTXY010000021">
    <property type="protein sequence ID" value="MEE2061711.1"/>
    <property type="molecule type" value="Genomic_DNA"/>
</dbReference>
<evidence type="ECO:0000313" key="1">
    <source>
        <dbReference type="EMBL" id="MEE2061711.1"/>
    </source>
</evidence>
<comment type="caution">
    <text evidence="1">The sequence shown here is derived from an EMBL/GenBank/DDBJ whole genome shotgun (WGS) entry which is preliminary data.</text>
</comment>
<protein>
    <recommendedName>
        <fullName evidence="3">TAP-like protein</fullName>
    </recommendedName>
</protein>
<gene>
    <name evidence="1" type="ORF">Q7514_29730</name>
</gene>
<name>A0ABU7LJH2_9NOCA</name>
<evidence type="ECO:0000313" key="2">
    <source>
        <dbReference type="Proteomes" id="UP001336020"/>
    </source>
</evidence>
<keyword evidence="2" id="KW-1185">Reference proteome</keyword>
<dbReference type="InterPro" id="IPR029058">
    <property type="entry name" value="AB_hydrolase_fold"/>
</dbReference>
<accession>A0ABU7LJH2</accession>
<proteinExistence type="predicted"/>
<evidence type="ECO:0008006" key="3">
    <source>
        <dbReference type="Google" id="ProtNLM"/>
    </source>
</evidence>
<dbReference type="RefSeq" id="WP_330136859.1">
    <property type="nucleotide sequence ID" value="NZ_JAUTXY010000021.1"/>
</dbReference>